<dbReference type="SUPFAM" id="SSF101152">
    <property type="entry name" value="Mob1/phocein"/>
    <property type="match status" value="1"/>
</dbReference>
<feature type="binding site" evidence="1">
    <location>
        <position position="149"/>
    </location>
    <ligand>
        <name>Zn(2+)</name>
        <dbReference type="ChEBI" id="CHEBI:29105"/>
    </ligand>
</feature>
<dbReference type="EMBL" id="KZ990410">
    <property type="protein sequence ID" value="RKP24162.1"/>
    <property type="molecule type" value="Genomic_DNA"/>
</dbReference>
<keyword evidence="1" id="KW-0479">Metal-binding</keyword>
<dbReference type="InterPro" id="IPR036703">
    <property type="entry name" value="MOB_kinase_act_sf"/>
</dbReference>
<sequence length="173" mass="20282">WRECSFDEIKSPLALQEYLQELARMDRANIGRLLQMPPGQNEDVWQYEHLRMLCVDMNYLVIQLEHECNKESCPEMKAAEWLFFCAAHAQPQSCCAIDYAFHTLDGATSLLNSHKYFPSRQSIISSSLKHFQSIARRLYRVFAHAWFHHREEFTSFEASVARCHPWIAHCTDA</sequence>
<feature type="binding site" evidence="1">
    <location>
        <position position="68"/>
    </location>
    <ligand>
        <name>Zn(2+)</name>
        <dbReference type="ChEBI" id="CHEBI:29105"/>
    </ligand>
</feature>
<evidence type="ECO:0000313" key="2">
    <source>
        <dbReference type="EMBL" id="RKP24162.1"/>
    </source>
</evidence>
<gene>
    <name evidence="2" type="ORF">SYNPS1DRAFT_17555</name>
</gene>
<dbReference type="PANTHER" id="PTHR22599">
    <property type="entry name" value="MPS ONE BINDER KINASE ACTIVATOR-LIKE MOB"/>
    <property type="match status" value="1"/>
</dbReference>
<proteinExistence type="predicted"/>
<keyword evidence="1" id="KW-0862">Zinc</keyword>
<accession>A0A4P9YXA9</accession>
<evidence type="ECO:0000256" key="1">
    <source>
        <dbReference type="PIRSR" id="PIRSR605301-1"/>
    </source>
</evidence>
<dbReference type="OrthoDB" id="10262609at2759"/>
<dbReference type="Proteomes" id="UP000278143">
    <property type="component" value="Unassembled WGS sequence"/>
</dbReference>
<dbReference type="SMART" id="SM01388">
    <property type="entry name" value="Mob1_phocein"/>
    <property type="match status" value="1"/>
</dbReference>
<organism evidence="2 3">
    <name type="scientific">Syncephalis pseudoplumigaleata</name>
    <dbReference type="NCBI Taxonomy" id="1712513"/>
    <lineage>
        <taxon>Eukaryota</taxon>
        <taxon>Fungi</taxon>
        <taxon>Fungi incertae sedis</taxon>
        <taxon>Zoopagomycota</taxon>
        <taxon>Zoopagomycotina</taxon>
        <taxon>Zoopagomycetes</taxon>
        <taxon>Zoopagales</taxon>
        <taxon>Piptocephalidaceae</taxon>
        <taxon>Syncephalis</taxon>
    </lineage>
</organism>
<protein>
    <submittedName>
        <fullName evidence="2">MOB-like protein phocein-like protein</fullName>
    </submittedName>
</protein>
<feature type="binding site" evidence="1">
    <location>
        <position position="144"/>
    </location>
    <ligand>
        <name>Zn(2+)</name>
        <dbReference type="ChEBI" id="CHEBI:29105"/>
    </ligand>
</feature>
<evidence type="ECO:0000313" key="3">
    <source>
        <dbReference type="Proteomes" id="UP000278143"/>
    </source>
</evidence>
<feature type="non-terminal residue" evidence="2">
    <location>
        <position position="1"/>
    </location>
</feature>
<dbReference type="InterPro" id="IPR005301">
    <property type="entry name" value="MOB_kinase_act_fam"/>
</dbReference>
<dbReference type="AlphaFoldDB" id="A0A4P9YXA9"/>
<feature type="binding site" evidence="1">
    <location>
        <position position="73"/>
    </location>
    <ligand>
        <name>Zn(2+)</name>
        <dbReference type="ChEBI" id="CHEBI:29105"/>
    </ligand>
</feature>
<dbReference type="Gene3D" id="1.20.140.30">
    <property type="entry name" value="MOB kinase activator"/>
    <property type="match status" value="1"/>
</dbReference>
<dbReference type="Pfam" id="PF03637">
    <property type="entry name" value="Mob1_phocein"/>
    <property type="match status" value="1"/>
</dbReference>
<keyword evidence="3" id="KW-1185">Reference proteome</keyword>
<name>A0A4P9YXA9_9FUNG</name>
<reference evidence="3" key="1">
    <citation type="journal article" date="2018" name="Nat. Microbiol.">
        <title>Leveraging single-cell genomics to expand the fungal tree of life.</title>
        <authorList>
            <person name="Ahrendt S.R."/>
            <person name="Quandt C.A."/>
            <person name="Ciobanu D."/>
            <person name="Clum A."/>
            <person name="Salamov A."/>
            <person name="Andreopoulos B."/>
            <person name="Cheng J.F."/>
            <person name="Woyke T."/>
            <person name="Pelin A."/>
            <person name="Henrissat B."/>
            <person name="Reynolds N.K."/>
            <person name="Benny G.L."/>
            <person name="Smith M.E."/>
            <person name="James T.Y."/>
            <person name="Grigoriev I.V."/>
        </authorList>
    </citation>
    <scope>NUCLEOTIDE SEQUENCE [LARGE SCALE GENOMIC DNA]</scope>
    <source>
        <strain evidence="3">Benny S71-1</strain>
    </source>
</reference>